<evidence type="ECO:0000256" key="1">
    <source>
        <dbReference type="SAM" id="Coils"/>
    </source>
</evidence>
<proteinExistence type="predicted"/>
<gene>
    <name evidence="3" type="ORF">JIN78_11450</name>
</gene>
<feature type="coiled-coil region" evidence="1">
    <location>
        <begin position="25"/>
        <end position="102"/>
    </location>
</feature>
<dbReference type="Proteomes" id="UP000604083">
    <property type="component" value="Unassembled WGS sequence"/>
</dbReference>
<dbReference type="RefSeq" id="WP_200392113.1">
    <property type="nucleotide sequence ID" value="NZ_JAENIO010000029.1"/>
</dbReference>
<organism evidence="3 4">
    <name type="scientific">Roseibacillus ishigakijimensis</name>
    <dbReference type="NCBI Taxonomy" id="454146"/>
    <lineage>
        <taxon>Bacteria</taxon>
        <taxon>Pseudomonadati</taxon>
        <taxon>Verrucomicrobiota</taxon>
        <taxon>Verrucomicrobiia</taxon>
        <taxon>Verrucomicrobiales</taxon>
        <taxon>Verrucomicrobiaceae</taxon>
        <taxon>Roseibacillus</taxon>
    </lineage>
</organism>
<dbReference type="AlphaFoldDB" id="A0A934VI43"/>
<name>A0A934VI43_9BACT</name>
<comment type="caution">
    <text evidence="3">The sequence shown here is derived from an EMBL/GenBank/DDBJ whole genome shotgun (WGS) entry which is preliminary data.</text>
</comment>
<keyword evidence="2" id="KW-0732">Signal</keyword>
<dbReference type="EMBL" id="JAENIO010000029">
    <property type="protein sequence ID" value="MBK1834678.1"/>
    <property type="molecule type" value="Genomic_DNA"/>
</dbReference>
<evidence type="ECO:0000256" key="2">
    <source>
        <dbReference type="SAM" id="SignalP"/>
    </source>
</evidence>
<accession>A0A934VI43</accession>
<evidence type="ECO:0000313" key="4">
    <source>
        <dbReference type="Proteomes" id="UP000604083"/>
    </source>
</evidence>
<protein>
    <submittedName>
        <fullName evidence="3">Uncharacterized protein</fullName>
    </submittedName>
</protein>
<sequence length="233" mass="25235">MITLARSSFLAAALFGSALGAGAQSGDLRSELLRLRRENANLNESLVAANRRADESEAKLKDIKLRLEAMGSGLLDGGEERLVKAVADLEVMSRKLREMEATALSLSSSVQNYLATAIAADPEARLEVETRLRDLDTAIGLREAPRQDRQLGNLQQAAVVSVDSESGIVVVNVGNKEDAVTGMAFEVFRNEVKVADALIADTREDVSALVITNLENEENPVRRGDRVSFKRSN</sequence>
<feature type="chain" id="PRO_5037115095" evidence="2">
    <location>
        <begin position="24"/>
        <end position="233"/>
    </location>
</feature>
<evidence type="ECO:0000313" key="3">
    <source>
        <dbReference type="EMBL" id="MBK1834678.1"/>
    </source>
</evidence>
<reference evidence="3" key="1">
    <citation type="submission" date="2021-01" db="EMBL/GenBank/DDBJ databases">
        <title>Modified the classification status of verrucomicrobia.</title>
        <authorList>
            <person name="Feng X."/>
        </authorList>
    </citation>
    <scope>NUCLEOTIDE SEQUENCE</scope>
    <source>
        <strain evidence="3">KCTC 12986</strain>
    </source>
</reference>
<keyword evidence="1" id="KW-0175">Coiled coil</keyword>
<feature type="signal peptide" evidence="2">
    <location>
        <begin position="1"/>
        <end position="23"/>
    </location>
</feature>
<keyword evidence="4" id="KW-1185">Reference proteome</keyword>